<dbReference type="SUPFAM" id="SSF81301">
    <property type="entry name" value="Nucleotidyltransferase"/>
    <property type="match status" value="2"/>
</dbReference>
<evidence type="ECO:0000259" key="7">
    <source>
        <dbReference type="Pfam" id="PF03710"/>
    </source>
</evidence>
<evidence type="ECO:0000256" key="1">
    <source>
        <dbReference type="ARBA" id="ARBA00022679"/>
    </source>
</evidence>
<dbReference type="Proteomes" id="UP001500642">
    <property type="component" value="Unassembled WGS sequence"/>
</dbReference>
<feature type="domain" description="Glutamate-ammonia ligase adenylyltransferase repeated" evidence="7">
    <location>
        <begin position="604"/>
        <end position="841"/>
    </location>
</feature>
<dbReference type="InterPro" id="IPR005190">
    <property type="entry name" value="GlnE_rpt_dom"/>
</dbReference>
<keyword evidence="2 9" id="KW-0548">Nucleotidyltransferase</keyword>
<evidence type="ECO:0000256" key="2">
    <source>
        <dbReference type="ARBA" id="ARBA00022695"/>
    </source>
</evidence>
<dbReference type="Pfam" id="PF08335">
    <property type="entry name" value="GlnD_UR_UTase"/>
    <property type="match status" value="2"/>
</dbReference>
<feature type="domain" description="Glutamate-ammonia ligase adenylyltransferase repeated" evidence="7">
    <location>
        <begin position="145"/>
        <end position="334"/>
    </location>
</feature>
<accession>A0ABP8JC32</accession>
<feature type="domain" description="PII-uridylyltransferase/Glutamine-synthetase adenylyltransferase" evidence="8">
    <location>
        <begin position="865"/>
        <end position="1005"/>
    </location>
</feature>
<dbReference type="NCBIfam" id="NF010707">
    <property type="entry name" value="PRK14109.1"/>
    <property type="match status" value="1"/>
</dbReference>
<dbReference type="EMBL" id="BAABGL010000006">
    <property type="protein sequence ID" value="GAA4388524.1"/>
    <property type="molecule type" value="Genomic_DNA"/>
</dbReference>
<evidence type="ECO:0000259" key="8">
    <source>
        <dbReference type="Pfam" id="PF08335"/>
    </source>
</evidence>
<evidence type="ECO:0000313" key="9">
    <source>
        <dbReference type="EMBL" id="GAA4388524.1"/>
    </source>
</evidence>
<evidence type="ECO:0000256" key="6">
    <source>
        <dbReference type="ARBA" id="ARBA00023268"/>
    </source>
</evidence>
<keyword evidence="10" id="KW-1185">Reference proteome</keyword>
<dbReference type="InterPro" id="IPR043519">
    <property type="entry name" value="NT_sf"/>
</dbReference>
<dbReference type="Pfam" id="PF03710">
    <property type="entry name" value="GlnE"/>
    <property type="match status" value="2"/>
</dbReference>
<dbReference type="PANTHER" id="PTHR30621">
    <property type="entry name" value="GLUTAMINE SYNTHETASE ADENYLYLTRANSFERASE"/>
    <property type="match status" value="1"/>
</dbReference>
<dbReference type="InterPro" id="IPR023057">
    <property type="entry name" value="GlnE"/>
</dbReference>
<dbReference type="Gene3D" id="1.20.120.330">
    <property type="entry name" value="Nucleotidyltransferases domain 2"/>
    <property type="match status" value="2"/>
</dbReference>
<protein>
    <submittedName>
        <fullName evidence="9">Bifunctional [glutamine synthetase] adenylyltransferase/[glutamine synthetase]-adenylyl-L-tyrosine phosphorylase</fullName>
    </submittedName>
</protein>
<comment type="caution">
    <text evidence="9">The sequence shown here is derived from an EMBL/GenBank/DDBJ whole genome shotgun (WGS) entry which is preliminary data.</text>
</comment>
<keyword evidence="6" id="KW-0511">Multifunctional enzyme</keyword>
<reference evidence="10" key="1">
    <citation type="journal article" date="2019" name="Int. J. Syst. Evol. Microbiol.">
        <title>The Global Catalogue of Microorganisms (GCM) 10K type strain sequencing project: providing services to taxonomists for standard genome sequencing and annotation.</title>
        <authorList>
            <consortium name="The Broad Institute Genomics Platform"/>
            <consortium name="The Broad Institute Genome Sequencing Center for Infectious Disease"/>
            <person name="Wu L."/>
            <person name="Ma J."/>
        </authorList>
    </citation>
    <scope>NUCLEOTIDE SEQUENCE [LARGE SCALE GENOMIC DNA]</scope>
    <source>
        <strain evidence="10">JCM 17808</strain>
    </source>
</reference>
<dbReference type="GO" id="GO:0016779">
    <property type="term" value="F:nucleotidyltransferase activity"/>
    <property type="evidence" value="ECO:0007669"/>
    <property type="project" value="UniProtKB-KW"/>
</dbReference>
<evidence type="ECO:0000256" key="5">
    <source>
        <dbReference type="ARBA" id="ARBA00022842"/>
    </source>
</evidence>
<gene>
    <name evidence="9" type="ORF">GCM10023167_13360</name>
</gene>
<keyword evidence="4" id="KW-0067">ATP-binding</keyword>
<keyword evidence="1" id="KW-0808">Transferase</keyword>
<organism evidence="9 10">
    <name type="scientific">Brevibacterium pityocampae</name>
    <dbReference type="NCBI Taxonomy" id="506594"/>
    <lineage>
        <taxon>Bacteria</taxon>
        <taxon>Bacillati</taxon>
        <taxon>Actinomycetota</taxon>
        <taxon>Actinomycetes</taxon>
        <taxon>Micrococcales</taxon>
        <taxon>Brevibacteriaceae</taxon>
        <taxon>Brevibacterium</taxon>
    </lineage>
</organism>
<evidence type="ECO:0000256" key="3">
    <source>
        <dbReference type="ARBA" id="ARBA00022741"/>
    </source>
</evidence>
<dbReference type="RefSeq" id="WP_295688073.1">
    <property type="nucleotide sequence ID" value="NZ_BAABGL010000006.1"/>
</dbReference>
<dbReference type="Gene3D" id="3.30.460.10">
    <property type="entry name" value="Beta Polymerase, domain 2"/>
    <property type="match status" value="2"/>
</dbReference>
<dbReference type="PANTHER" id="PTHR30621:SF0">
    <property type="entry name" value="BIFUNCTIONAL GLUTAMINE SYNTHETASE ADENYLYLTRANSFERASE_ADENYLYL-REMOVING ENZYME"/>
    <property type="match status" value="1"/>
</dbReference>
<name>A0ABP8JC32_9MICO</name>
<dbReference type="CDD" id="cd05401">
    <property type="entry name" value="NT_GlnE_GlnD_like"/>
    <property type="match status" value="2"/>
</dbReference>
<dbReference type="InterPro" id="IPR013546">
    <property type="entry name" value="PII_UdlTrfase/GS_AdlTrfase"/>
</dbReference>
<evidence type="ECO:0000313" key="10">
    <source>
        <dbReference type="Proteomes" id="UP001500642"/>
    </source>
</evidence>
<feature type="domain" description="PII-uridylyltransferase/Glutamine-synthetase adenylyltransferase" evidence="8">
    <location>
        <begin position="372"/>
        <end position="499"/>
    </location>
</feature>
<proteinExistence type="predicted"/>
<keyword evidence="5" id="KW-0460">Magnesium</keyword>
<keyword evidence="3" id="KW-0547">Nucleotide-binding</keyword>
<evidence type="ECO:0000256" key="4">
    <source>
        <dbReference type="ARBA" id="ARBA00022840"/>
    </source>
</evidence>
<dbReference type="SUPFAM" id="SSF81593">
    <property type="entry name" value="Nucleotidyltransferase substrate binding subunit/domain"/>
    <property type="match status" value="2"/>
</dbReference>
<sequence>MRTRRGDPARSGGAGTSARAQRFMGEADELLGAEVLAGPAVAGLLSAAADPDAAALGVLRVVEAVAREGEGDRLRAALAGSPAFLSRLILLAGASEASIDHLVRWPDSVFVLNGEDTHLIVGSEDAAPDALRRTLFTAVGADPDAELPTATMTGEEAVAALRRRYRDLLVQVTVDDLAALEPTSIVESVTALLSDLAAGVIDAGLTIARAETEDADTASLAVIGMGKCGARELNYVSDVDVVFCYAARGEAPDDTAARAATRLALRLVEIISGSAAEPALWELDAALRPEGKAGPLVRKLEEFDHYYAEVAHNWEFQALLKARPIAGDASLGAAWYDTLNPYVWTASGRDGFIEQVRAMRVRVVDLIPKKETERQIKLGPGGLRDVEFSAQLLQLVHGLADDRIRVPTTLRVLAALGETGYIASADAADLAEAYRFMRVVEHRLQIPRMQRTALLPDQESKLRTLARSVYALGDRSEGRLADDRTAHSKRVRGLHEQIFYRPILEAAAGQDALTAMSAEAARARLAAFGYRGTKAAMGHIAALTSGVSRAAVVHRQVLPALLDWFSEGVDPDAGLLAFRRLSESLSGSNWYLKLLRDSGVAARSMAQVLSLSEFATGLLLHNPAAAAWLDDQERLQPRSVDSLRQEAAGLLERHGAEAVEPIRALYSREVLRTALGDVLDAVELPAIPGILSQLMEITIDAALSAVRAGLDAEADVPDYEFAVIAMGRLGGAEIGYFSDADVMFVHRPLVDDLDSEASGRLTAHVKKVALALTSALGGTGSASLEIDIDADLRPEGKSGPLVRGLESYRRYYAKWSEPWEAQALLRARPIAGSGELREAFDALIDPLRYPGEVPVSSLRQMRRLKARMESERLPRGADPKRHIKLGRGGLSDVEWTVQLLQLRHAADHPGLRTTSTLGALHAAVDAGLAGEDDARTLETAWSMATALRSAVMLFRGRTAAALPADHTELEAAARLMGYRPGSAQRLAEEYLGATRRARKVMERLFYEFD</sequence>